<organism evidence="2 3">
    <name type="scientific">Rattus norvegicus</name>
    <name type="common">Rat</name>
    <dbReference type="NCBI Taxonomy" id="10116"/>
    <lineage>
        <taxon>Eukaryota</taxon>
        <taxon>Metazoa</taxon>
        <taxon>Chordata</taxon>
        <taxon>Craniata</taxon>
        <taxon>Vertebrata</taxon>
        <taxon>Euteleostomi</taxon>
        <taxon>Mammalia</taxon>
        <taxon>Eutheria</taxon>
        <taxon>Euarchontoglires</taxon>
        <taxon>Glires</taxon>
        <taxon>Rodentia</taxon>
        <taxon>Myomorpha</taxon>
        <taxon>Muroidea</taxon>
        <taxon>Muridae</taxon>
        <taxon>Murinae</taxon>
        <taxon>Rattus</taxon>
    </lineage>
</organism>
<feature type="region of interest" description="Disordered" evidence="1">
    <location>
        <begin position="1"/>
        <end position="57"/>
    </location>
</feature>
<name>A6HGV5_RAT</name>
<dbReference type="AlphaFoldDB" id="A6HGV5"/>
<sequence>MAGAALQGEAPEEKSYLPGAPSSVARDPEAAADRGFSREGSSLLSPFLSLPPPRPLR</sequence>
<evidence type="ECO:0000313" key="2">
    <source>
        <dbReference type="EMBL" id="EDM05260.1"/>
    </source>
</evidence>
<evidence type="ECO:0000256" key="1">
    <source>
        <dbReference type="SAM" id="MobiDB-lite"/>
    </source>
</evidence>
<dbReference type="EMBL" id="CH473948">
    <property type="protein sequence ID" value="EDM05260.1"/>
    <property type="molecule type" value="Genomic_DNA"/>
</dbReference>
<feature type="compositionally biased region" description="Basic and acidic residues" evidence="1">
    <location>
        <begin position="26"/>
        <end position="37"/>
    </location>
</feature>
<gene>
    <name evidence="2" type="primary">Nxn_predicted</name>
    <name evidence="2" type="ORF">rCG_34708</name>
</gene>
<proteinExistence type="predicted"/>
<reference evidence="2 3" key="1">
    <citation type="submission" date="2005-07" db="EMBL/GenBank/DDBJ databases">
        <authorList>
            <person name="Mural R.J."/>
            <person name="Li P.W."/>
            <person name="Adams M.D."/>
            <person name="Amanatides P.G."/>
            <person name="Baden-Tillson H."/>
            <person name="Barnstead M."/>
            <person name="Chin S.H."/>
            <person name="Dew I."/>
            <person name="Evans C.A."/>
            <person name="Ferriera S."/>
            <person name="Flanigan M."/>
            <person name="Fosler C."/>
            <person name="Glodek A."/>
            <person name="Gu Z."/>
            <person name="Holt R.A."/>
            <person name="Jennings D."/>
            <person name="Kraft C.L."/>
            <person name="Lu F."/>
            <person name="Nguyen T."/>
            <person name="Nusskern D.R."/>
            <person name="Pfannkoch C.M."/>
            <person name="Sitter C."/>
            <person name="Sutton G.G."/>
            <person name="Venter J.C."/>
            <person name="Wang Z."/>
            <person name="Woodage T."/>
            <person name="Zheng X.H."/>
            <person name="Zhong F."/>
        </authorList>
    </citation>
    <scope>NUCLEOTIDE SEQUENCE [LARGE SCALE GENOMIC DNA]</scope>
    <source>
        <strain>BN</strain>
        <strain evidence="3">Sprague-Dawley</strain>
    </source>
</reference>
<dbReference type="Proteomes" id="UP000234681">
    <property type="component" value="Chromosome 10"/>
</dbReference>
<protein>
    <submittedName>
        <fullName evidence="2">Nucleoredoxin (Predicted), isoform CRA_b</fullName>
    </submittedName>
</protein>
<evidence type="ECO:0000313" key="3">
    <source>
        <dbReference type="Proteomes" id="UP000234681"/>
    </source>
</evidence>
<accession>A6HGV5</accession>